<gene>
    <name evidence="2" type="ORF">G3A44_23140</name>
</gene>
<proteinExistence type="predicted"/>
<feature type="domain" description="NACHT" evidence="1">
    <location>
        <begin position="96"/>
        <end position="213"/>
    </location>
</feature>
<organism evidence="2 3">
    <name type="scientific">Ideonella livida</name>
    <dbReference type="NCBI Taxonomy" id="2707176"/>
    <lineage>
        <taxon>Bacteria</taxon>
        <taxon>Pseudomonadati</taxon>
        <taxon>Pseudomonadota</taxon>
        <taxon>Betaproteobacteria</taxon>
        <taxon>Burkholderiales</taxon>
        <taxon>Sphaerotilaceae</taxon>
        <taxon>Ideonella</taxon>
    </lineage>
</organism>
<accession>A0A7C9PKW6</accession>
<dbReference type="AlphaFoldDB" id="A0A7C9PKW6"/>
<reference evidence="2 3" key="1">
    <citation type="submission" date="2020-02" db="EMBL/GenBank/DDBJ databases">
        <title>Ideonella bacterium strain TBM-1.</title>
        <authorList>
            <person name="Chen W.-M."/>
        </authorList>
    </citation>
    <scope>NUCLEOTIDE SEQUENCE [LARGE SCALE GENOMIC DNA]</scope>
    <source>
        <strain evidence="2 3">TBM-1</strain>
    </source>
</reference>
<dbReference type="Proteomes" id="UP000484255">
    <property type="component" value="Unassembled WGS sequence"/>
</dbReference>
<dbReference type="EMBL" id="JAAGOH010000079">
    <property type="protein sequence ID" value="NDY94091.1"/>
    <property type="molecule type" value="Genomic_DNA"/>
</dbReference>
<dbReference type="PROSITE" id="PS50837">
    <property type="entry name" value="NACHT"/>
    <property type="match status" value="1"/>
</dbReference>
<evidence type="ECO:0000313" key="2">
    <source>
        <dbReference type="EMBL" id="NDY94091.1"/>
    </source>
</evidence>
<dbReference type="RefSeq" id="WP_163460104.1">
    <property type="nucleotide sequence ID" value="NZ_JAAGOH010000079.1"/>
</dbReference>
<dbReference type="SUPFAM" id="SSF52540">
    <property type="entry name" value="P-loop containing nucleoside triphosphate hydrolases"/>
    <property type="match status" value="1"/>
</dbReference>
<dbReference type="InterPro" id="IPR007111">
    <property type="entry name" value="NACHT_NTPase"/>
</dbReference>
<sequence>MSTTLLGAAAIAKAAAPVIKDLYEGAKGTTRKALDRWATAGFPKKLARQLAEIDSVRTIWSPEKNVSLRSFYYPSKLRAPNDRSTKLDSITDLGEGSAVIQGIVGQGKSVLLRYLALQELLRPGNARLPVFLELRKVTKATPLRQAIYKSLSAYEISVDDSLFDYLASSGRIVLLLDGFDELETPLVRETTLELEHLGEQFPDLQVLVSSRPNNEVQKLSKFRVLEIAPLRPEDYSPFLQALSLSAVRIADIVHAIKASPSKVASLISTPLMLTLVVFVYQSEKQIPSDLPEFFERLFYTVFTRHDKLKAAFEREHHSGLSERKLQTLFEAFCFMSLQLGSSRTLSPAQFTEAFELAQDYIEGSRCKEIDFRKDITKVACLMLEEGVGDTTFLHKSIAEYHAAAFVKGSDDAFASRFYAEAAKSWAHWQEPGL</sequence>
<evidence type="ECO:0000259" key="1">
    <source>
        <dbReference type="PROSITE" id="PS50837"/>
    </source>
</evidence>
<dbReference type="PANTHER" id="PTHR46844:SF1">
    <property type="entry name" value="SLR5058 PROTEIN"/>
    <property type="match status" value="1"/>
</dbReference>
<dbReference type="PANTHER" id="PTHR46844">
    <property type="entry name" value="SLR5058 PROTEIN"/>
    <property type="match status" value="1"/>
</dbReference>
<name>A0A7C9PKW6_9BURK</name>
<dbReference type="Pfam" id="PF05729">
    <property type="entry name" value="NACHT"/>
    <property type="match status" value="1"/>
</dbReference>
<dbReference type="Gene3D" id="3.40.50.300">
    <property type="entry name" value="P-loop containing nucleotide triphosphate hydrolases"/>
    <property type="match status" value="1"/>
</dbReference>
<keyword evidence="3" id="KW-1185">Reference proteome</keyword>
<dbReference type="InterPro" id="IPR027417">
    <property type="entry name" value="P-loop_NTPase"/>
</dbReference>
<protein>
    <submittedName>
        <fullName evidence="2">NACHT domain-containing protein</fullName>
    </submittedName>
</protein>
<evidence type="ECO:0000313" key="3">
    <source>
        <dbReference type="Proteomes" id="UP000484255"/>
    </source>
</evidence>
<comment type="caution">
    <text evidence="2">The sequence shown here is derived from an EMBL/GenBank/DDBJ whole genome shotgun (WGS) entry which is preliminary data.</text>
</comment>